<keyword evidence="2" id="KW-0472">Membrane</keyword>
<dbReference type="RefSeq" id="WP_179239980.1">
    <property type="nucleotide sequence ID" value="NZ_JAUSWL010000002.1"/>
</dbReference>
<dbReference type="Proteomes" id="UP001223420">
    <property type="component" value="Unassembled WGS sequence"/>
</dbReference>
<evidence type="ECO:0000256" key="2">
    <source>
        <dbReference type="SAM" id="Phobius"/>
    </source>
</evidence>
<accession>A0AAJ1WV21</accession>
<gene>
    <name evidence="3" type="ORF">QO001_001615</name>
</gene>
<evidence type="ECO:0000313" key="4">
    <source>
        <dbReference type="Proteomes" id="UP001223420"/>
    </source>
</evidence>
<name>A0AAJ1WV21_9HYPH</name>
<keyword evidence="2" id="KW-1133">Transmembrane helix</keyword>
<dbReference type="EMBL" id="JAUSWL010000002">
    <property type="protein sequence ID" value="MDQ0542697.1"/>
    <property type="molecule type" value="Genomic_DNA"/>
</dbReference>
<evidence type="ECO:0000313" key="3">
    <source>
        <dbReference type="EMBL" id="MDQ0542697.1"/>
    </source>
</evidence>
<dbReference type="AlphaFoldDB" id="A0AAJ1WV21"/>
<organism evidence="3 4">
    <name type="scientific">Methylobacterium brachiatum</name>
    <dbReference type="NCBI Taxonomy" id="269660"/>
    <lineage>
        <taxon>Bacteria</taxon>
        <taxon>Pseudomonadati</taxon>
        <taxon>Pseudomonadota</taxon>
        <taxon>Alphaproteobacteria</taxon>
        <taxon>Hyphomicrobiales</taxon>
        <taxon>Methylobacteriaceae</taxon>
        <taxon>Methylobacterium</taxon>
    </lineage>
</organism>
<keyword evidence="2" id="KW-0812">Transmembrane</keyword>
<proteinExistence type="predicted"/>
<evidence type="ECO:0000256" key="1">
    <source>
        <dbReference type="SAM" id="MobiDB-lite"/>
    </source>
</evidence>
<comment type="caution">
    <text evidence="3">The sequence shown here is derived from an EMBL/GenBank/DDBJ whole genome shotgun (WGS) entry which is preliminary data.</text>
</comment>
<protein>
    <submittedName>
        <fullName evidence="3">Uncharacterized protein</fullName>
    </submittedName>
</protein>
<reference evidence="3" key="1">
    <citation type="submission" date="2023-07" db="EMBL/GenBank/DDBJ databases">
        <title>Genomic Encyclopedia of Type Strains, Phase IV (KMG-IV): sequencing the most valuable type-strain genomes for metagenomic binning, comparative biology and taxonomic classification.</title>
        <authorList>
            <person name="Goeker M."/>
        </authorList>
    </citation>
    <scope>NUCLEOTIDE SEQUENCE</scope>
    <source>
        <strain evidence="3">DSM 19569</strain>
    </source>
</reference>
<feature type="transmembrane region" description="Helical" evidence="2">
    <location>
        <begin position="33"/>
        <end position="52"/>
    </location>
</feature>
<feature type="region of interest" description="Disordered" evidence="1">
    <location>
        <begin position="1"/>
        <end position="22"/>
    </location>
</feature>
<sequence length="53" mass="5738">MRSRTRIRPPAGTQDHGAIDAPRRTSMFDPARALPPIVGAIAAFFSLMVVAFV</sequence>